<evidence type="ECO:0000256" key="6">
    <source>
        <dbReference type="ARBA" id="ARBA00023004"/>
    </source>
</evidence>
<evidence type="ECO:0000256" key="8">
    <source>
        <dbReference type="ARBA" id="ARBA00023077"/>
    </source>
</evidence>
<evidence type="ECO:0000256" key="7">
    <source>
        <dbReference type="ARBA" id="ARBA00023065"/>
    </source>
</evidence>
<evidence type="ECO:0000313" key="15">
    <source>
        <dbReference type="EMBL" id="MEJ5979064.1"/>
    </source>
</evidence>
<keyword evidence="4" id="KW-0410">Iron transport</keyword>
<evidence type="ECO:0000256" key="5">
    <source>
        <dbReference type="ARBA" id="ARBA00022692"/>
    </source>
</evidence>
<comment type="similarity">
    <text evidence="11 12">Belongs to the TonB-dependent receptor family.</text>
</comment>
<dbReference type="PROSITE" id="PS52016">
    <property type="entry name" value="TONB_DEPENDENT_REC_3"/>
    <property type="match status" value="1"/>
</dbReference>
<accession>A0ABU8S142</accession>
<dbReference type="InterPro" id="IPR012910">
    <property type="entry name" value="Plug_dom"/>
</dbReference>
<keyword evidence="15" id="KW-0675">Receptor</keyword>
<evidence type="ECO:0000256" key="3">
    <source>
        <dbReference type="ARBA" id="ARBA00022452"/>
    </source>
</evidence>
<feature type="domain" description="TonB-dependent receptor-like beta-barrel" evidence="13">
    <location>
        <begin position="280"/>
        <end position="759"/>
    </location>
</feature>
<dbReference type="InterPro" id="IPR036942">
    <property type="entry name" value="Beta-barrel_TonB_sf"/>
</dbReference>
<evidence type="ECO:0000256" key="10">
    <source>
        <dbReference type="ARBA" id="ARBA00023237"/>
    </source>
</evidence>
<evidence type="ECO:0000256" key="11">
    <source>
        <dbReference type="PROSITE-ProRule" id="PRU01360"/>
    </source>
</evidence>
<evidence type="ECO:0000259" key="13">
    <source>
        <dbReference type="Pfam" id="PF00593"/>
    </source>
</evidence>
<dbReference type="SUPFAM" id="SSF56935">
    <property type="entry name" value="Porins"/>
    <property type="match status" value="1"/>
</dbReference>
<keyword evidence="5 11" id="KW-0812">Transmembrane</keyword>
<keyword evidence="9 11" id="KW-0472">Membrane</keyword>
<keyword evidence="3 11" id="KW-1134">Transmembrane beta strand</keyword>
<dbReference type="InterPro" id="IPR000531">
    <property type="entry name" value="Beta-barrel_TonB"/>
</dbReference>
<dbReference type="RefSeq" id="WP_339589004.1">
    <property type="nucleotide sequence ID" value="NZ_JBBHJZ010000005.1"/>
</dbReference>
<evidence type="ECO:0000256" key="12">
    <source>
        <dbReference type="RuleBase" id="RU003357"/>
    </source>
</evidence>
<sequence>MTARRTEERLQDVPISITVYNAEQISNRNIAVASDLATYTPSLSVNARYGAEKAAFSLRGFNQDQSTAPTVGVYFADVVGVRAQGGTTSGNTVGAGSFTDLQNVQVLKGPQGTLFGRNTTGGAVLLVPQKPTDRLEGYVEGTYGNFDQKRVQAALNIPLADTFKVRLSLDRNKRDGYMNNKSGIGPDNYNDTDYVYGRLSIVADLTPDLENYFIGTYSRSDTNGYATRYTACDRNFVPSATTFIRYLTAQAGCAQIDRQAARGDSLFDVDVNNANPRILLEQWQVINTTTWRASDTLTVKNIMSYGEFREDAAFSLYSDNFRFPDTPITRAQFPQLIGNPFQYIRLATQPGFHASAESTATEELQIQGNSADGKFNFVLGGYLEFSRPLGFNQQRTGIYGNCVDPGTLNCAGGLPLVPLSATFTAPGAVISESRTKLAFDNHGIFAQATYKFTDQLALTGGFRYTFDKIVGYSESNRYTFATIPGSGTIPVARSCNDNFNHPTVNLLTNGGNTAACGTTIVNKSSKPTWLIDLDFKPTPDTLFYAKWARGYRQGGVNFTNPGLETWNPEKVDSYELGAKLTFRGTVNGYFNLAGFYNDFSNQQIFGGLVAKQGSGIAGGAAIINAGKSTIKGAEVDAGVTLFDALNLTLGYTYLDTKIKELVPPVLAPQSPFERVLPRGAVGSPLTYSPKHRLTLAAEYNLPLNDDLGRLSIGANYVYTSSQLVDGNLSIAATNIVNANLGWKNIAGSNIDLTGFVTNLTNKTYFSTAGGGFDSLGVYDWLLAPPRMYGVRLRVNFGR</sequence>
<evidence type="ECO:0000313" key="16">
    <source>
        <dbReference type="Proteomes" id="UP001361239"/>
    </source>
</evidence>
<dbReference type="Gene3D" id="2.40.170.20">
    <property type="entry name" value="TonB-dependent receptor, beta-barrel domain"/>
    <property type="match status" value="1"/>
</dbReference>
<dbReference type="InterPro" id="IPR039426">
    <property type="entry name" value="TonB-dep_rcpt-like"/>
</dbReference>
<organism evidence="15 16">
    <name type="scientific">Novosphingobium anseongense</name>
    <dbReference type="NCBI Taxonomy" id="3133436"/>
    <lineage>
        <taxon>Bacteria</taxon>
        <taxon>Pseudomonadati</taxon>
        <taxon>Pseudomonadota</taxon>
        <taxon>Alphaproteobacteria</taxon>
        <taxon>Sphingomonadales</taxon>
        <taxon>Sphingomonadaceae</taxon>
        <taxon>Novosphingobium</taxon>
    </lineage>
</organism>
<evidence type="ECO:0000256" key="2">
    <source>
        <dbReference type="ARBA" id="ARBA00022448"/>
    </source>
</evidence>
<keyword evidence="16" id="KW-1185">Reference proteome</keyword>
<protein>
    <submittedName>
        <fullName evidence="15">TonB-dependent receptor</fullName>
    </submittedName>
</protein>
<dbReference type="PANTHER" id="PTHR32552:SF81">
    <property type="entry name" value="TONB-DEPENDENT OUTER MEMBRANE RECEPTOR"/>
    <property type="match status" value="1"/>
</dbReference>
<reference evidence="15 16" key="1">
    <citation type="submission" date="2024-03" db="EMBL/GenBank/DDBJ databases">
        <authorList>
            <person name="Jo J.-H."/>
        </authorList>
    </citation>
    <scope>NUCLEOTIDE SEQUENCE [LARGE SCALE GENOMIC DNA]</scope>
    <source>
        <strain evidence="15 16">PS1R-30</strain>
    </source>
</reference>
<keyword evidence="6" id="KW-0408">Iron</keyword>
<dbReference type="Pfam" id="PF07715">
    <property type="entry name" value="Plug"/>
    <property type="match status" value="1"/>
</dbReference>
<evidence type="ECO:0000256" key="4">
    <source>
        <dbReference type="ARBA" id="ARBA00022496"/>
    </source>
</evidence>
<name>A0ABU8S142_9SPHN</name>
<keyword evidence="2 11" id="KW-0813">Transport</keyword>
<dbReference type="PANTHER" id="PTHR32552">
    <property type="entry name" value="FERRICHROME IRON RECEPTOR-RELATED"/>
    <property type="match status" value="1"/>
</dbReference>
<comment type="subcellular location">
    <subcellularLocation>
        <location evidence="1 11">Cell outer membrane</location>
        <topology evidence="1 11">Multi-pass membrane protein</topology>
    </subcellularLocation>
</comment>
<evidence type="ECO:0000256" key="1">
    <source>
        <dbReference type="ARBA" id="ARBA00004571"/>
    </source>
</evidence>
<dbReference type="EMBL" id="JBBHJZ010000005">
    <property type="protein sequence ID" value="MEJ5979064.1"/>
    <property type="molecule type" value="Genomic_DNA"/>
</dbReference>
<keyword evidence="8 12" id="KW-0798">TonB box</keyword>
<dbReference type="Proteomes" id="UP001361239">
    <property type="component" value="Unassembled WGS sequence"/>
</dbReference>
<proteinExistence type="inferred from homology"/>
<keyword evidence="10 11" id="KW-0998">Cell outer membrane</keyword>
<dbReference type="Pfam" id="PF00593">
    <property type="entry name" value="TonB_dep_Rec_b-barrel"/>
    <property type="match status" value="1"/>
</dbReference>
<gene>
    <name evidence="15" type="ORF">WG901_20595</name>
</gene>
<evidence type="ECO:0000256" key="9">
    <source>
        <dbReference type="ARBA" id="ARBA00023136"/>
    </source>
</evidence>
<feature type="domain" description="TonB-dependent receptor plug" evidence="14">
    <location>
        <begin position="10"/>
        <end position="123"/>
    </location>
</feature>
<keyword evidence="7" id="KW-0406">Ion transport</keyword>
<comment type="caution">
    <text evidence="15">The sequence shown here is derived from an EMBL/GenBank/DDBJ whole genome shotgun (WGS) entry which is preliminary data.</text>
</comment>
<evidence type="ECO:0000259" key="14">
    <source>
        <dbReference type="Pfam" id="PF07715"/>
    </source>
</evidence>